<dbReference type="EMBL" id="QKXF01000081">
    <property type="protein sequence ID" value="RQM18211.1"/>
    <property type="molecule type" value="Genomic_DNA"/>
</dbReference>
<comment type="caution">
    <text evidence="1">The sequence shown here is derived from an EMBL/GenBank/DDBJ whole genome shotgun (WGS) entry which is preliminary data.</text>
</comment>
<evidence type="ECO:0000313" key="3">
    <source>
        <dbReference type="Proteomes" id="UP000282087"/>
    </source>
</evidence>
<dbReference type="EMBL" id="QLLG01000204">
    <property type="protein sequence ID" value="RMX66408.1"/>
    <property type="molecule type" value="Genomic_DNA"/>
</dbReference>
<protein>
    <submittedName>
        <fullName evidence="1">Uncharacterized protein</fullName>
    </submittedName>
</protein>
<sequence length="84" mass="9572">MGDPRVANVIFTEEKALWIDLLEVMDASPDLKRCDAEILTRSILRVPLNYSLSLELVQSLNSYYQSASQENIDHLAEEVYQSVL</sequence>
<keyword evidence="3" id="KW-1185">Reference proteome</keyword>
<evidence type="ECO:0000313" key="2">
    <source>
        <dbReference type="EMBL" id="RQM18211.1"/>
    </source>
</evidence>
<dbReference type="Proteomes" id="UP000282087">
    <property type="component" value="Unassembled WGS sequence"/>
</dbReference>
<proteinExistence type="predicted"/>
<dbReference type="VEuPathDB" id="FungiDB:DD237_000117"/>
<evidence type="ECO:0000313" key="4">
    <source>
        <dbReference type="Proteomes" id="UP000286097"/>
    </source>
</evidence>
<evidence type="ECO:0000313" key="1">
    <source>
        <dbReference type="EMBL" id="RMX66408.1"/>
    </source>
</evidence>
<dbReference type="STRING" id="542832.A0A3M6VHC1"/>
<dbReference type="Proteomes" id="UP000286097">
    <property type="component" value="Unassembled WGS sequence"/>
</dbReference>
<dbReference type="AlphaFoldDB" id="A0A3M6VHC1"/>
<gene>
    <name evidence="2" type="ORF">DD237_000117</name>
    <name evidence="1" type="ORF">DD238_002112</name>
</gene>
<reference evidence="3 4" key="1">
    <citation type="submission" date="2018-06" db="EMBL/GenBank/DDBJ databases">
        <title>Comparative genomics of downy mildews reveals potential adaptations to biotrophy.</title>
        <authorList>
            <person name="Fletcher K."/>
            <person name="Klosterman S.J."/>
            <person name="Derevnina L."/>
            <person name="Martin F."/>
            <person name="Koike S."/>
            <person name="Reyes Chin-Wo S."/>
            <person name="Mou B."/>
            <person name="Michelmore R."/>
        </authorList>
    </citation>
    <scope>NUCLEOTIDE SEQUENCE [LARGE SCALE GENOMIC DNA]</scope>
    <source>
        <strain evidence="2 4">R13</strain>
        <strain evidence="1 3">R14</strain>
    </source>
</reference>
<organism evidence="1 3">
    <name type="scientific">Peronospora effusa</name>
    <dbReference type="NCBI Taxonomy" id="542832"/>
    <lineage>
        <taxon>Eukaryota</taxon>
        <taxon>Sar</taxon>
        <taxon>Stramenopiles</taxon>
        <taxon>Oomycota</taxon>
        <taxon>Peronosporomycetes</taxon>
        <taxon>Peronosporales</taxon>
        <taxon>Peronosporaceae</taxon>
        <taxon>Peronospora</taxon>
    </lineage>
</organism>
<name>A0A3M6VHC1_9STRA</name>
<accession>A0A3M6VHC1</accession>